<feature type="binding site" evidence="18">
    <location>
        <position position="68"/>
    </location>
    <ligand>
        <name>[2Fe-2S] cluster</name>
        <dbReference type="ChEBI" id="CHEBI:190135"/>
        <label>1</label>
    </ligand>
</feature>
<feature type="binding site" evidence="18">
    <location>
        <position position="169"/>
    </location>
    <ligand>
        <name>[2Fe-2S] cluster</name>
        <dbReference type="ChEBI" id="CHEBI:190135"/>
        <label>2</label>
    </ligand>
</feature>
<comment type="cofactor">
    <cofactor evidence="18">
        <name>[2Fe-2S] cluster</name>
        <dbReference type="ChEBI" id="CHEBI:190135"/>
    </cofactor>
    <text evidence="18">Binds 2 [2Fe-2S] clusters.</text>
</comment>
<evidence type="ECO:0000256" key="4">
    <source>
        <dbReference type="ARBA" id="ARBA00011738"/>
    </source>
</evidence>
<gene>
    <name evidence="20" type="ORF">Zmor_003189</name>
</gene>
<dbReference type="InterPro" id="IPR016167">
    <property type="entry name" value="FAD-bd_PCMH_sub1"/>
</dbReference>
<dbReference type="InterPro" id="IPR016208">
    <property type="entry name" value="Ald_Oxase/xanthine_DH-like"/>
</dbReference>
<evidence type="ECO:0000256" key="3">
    <source>
        <dbReference type="ARBA" id="ARBA00006849"/>
    </source>
</evidence>
<keyword evidence="8 18" id="KW-0479">Metal-binding</keyword>
<reference evidence="20" key="1">
    <citation type="journal article" date="2023" name="G3 (Bethesda)">
        <title>Whole genome assemblies of Zophobas morio and Tenebrio molitor.</title>
        <authorList>
            <person name="Kaur S."/>
            <person name="Stinson S.A."/>
            <person name="diCenzo G.C."/>
        </authorList>
    </citation>
    <scope>NUCLEOTIDE SEQUENCE</scope>
    <source>
        <strain evidence="20">QUZm001</strain>
    </source>
</reference>
<dbReference type="InterPro" id="IPR036884">
    <property type="entry name" value="2Fe-2S-bd_dom_sf"/>
</dbReference>
<feature type="binding site" evidence="18">
    <location>
        <position position="756"/>
    </location>
    <ligand>
        <name>Mo-molybdopterin</name>
        <dbReference type="ChEBI" id="CHEBI:71302"/>
    </ligand>
    <ligandPart>
        <name>Mo</name>
        <dbReference type="ChEBI" id="CHEBI:28685"/>
    </ligandPart>
</feature>
<evidence type="ECO:0000256" key="9">
    <source>
        <dbReference type="ARBA" id="ARBA00022827"/>
    </source>
</evidence>
<proteinExistence type="inferred from homology"/>
<dbReference type="FunFam" id="3.30.465.10:FF:000013">
    <property type="entry name" value="Aldehyde oxidase"/>
    <property type="match status" value="1"/>
</dbReference>
<evidence type="ECO:0000256" key="8">
    <source>
        <dbReference type="ARBA" id="ARBA00022723"/>
    </source>
</evidence>
<keyword evidence="11 18" id="KW-0408">Iron</keyword>
<feature type="binding site" evidence="18">
    <location>
        <position position="899"/>
    </location>
    <ligand>
        <name>Mo-molybdopterin</name>
        <dbReference type="ChEBI" id="CHEBI:71302"/>
    </ligand>
    <ligandPart>
        <name>Mo</name>
        <dbReference type="ChEBI" id="CHEBI:28685"/>
    </ligandPart>
</feature>
<dbReference type="Gene3D" id="1.10.150.120">
    <property type="entry name" value="[2Fe-2S]-binding domain"/>
    <property type="match status" value="1"/>
</dbReference>
<dbReference type="InterPro" id="IPR036683">
    <property type="entry name" value="CO_DH_flav_C_dom_sf"/>
</dbReference>
<dbReference type="Pfam" id="PF02738">
    <property type="entry name" value="MoCoBD_1"/>
    <property type="match status" value="1"/>
</dbReference>
<feature type="binding site" evidence="18">
    <location>
        <position position="63"/>
    </location>
    <ligand>
        <name>[2Fe-2S] cluster</name>
        <dbReference type="ChEBI" id="CHEBI:190135"/>
        <label>1</label>
    </ligand>
</feature>
<dbReference type="InterPro" id="IPR005107">
    <property type="entry name" value="CO_DH_flav_C"/>
</dbReference>
<feature type="binding site" evidence="18">
    <location>
        <position position="787"/>
    </location>
    <ligand>
        <name>Mo-molybdopterin</name>
        <dbReference type="ChEBI" id="CHEBI:71302"/>
    </ligand>
    <ligandPart>
        <name>Mo</name>
        <dbReference type="ChEBI" id="CHEBI:28685"/>
    </ligandPart>
</feature>
<feature type="active site" description="Proton acceptor" evidence="16">
    <location>
        <position position="1222"/>
    </location>
</feature>
<dbReference type="InterPro" id="IPR046867">
    <property type="entry name" value="AldOxase/xan_DH_MoCoBD2"/>
</dbReference>
<evidence type="ECO:0000256" key="11">
    <source>
        <dbReference type="ARBA" id="ARBA00023004"/>
    </source>
</evidence>
<keyword evidence="21" id="KW-1185">Reference proteome</keyword>
<evidence type="ECO:0000256" key="2">
    <source>
        <dbReference type="ARBA" id="ARBA00004275"/>
    </source>
</evidence>
<dbReference type="InterPro" id="IPR036318">
    <property type="entry name" value="FAD-bd_PCMH-like_sf"/>
</dbReference>
<comment type="cofactor">
    <cofactor evidence="1 17">
        <name>FAD</name>
        <dbReference type="ChEBI" id="CHEBI:57692"/>
    </cofactor>
</comment>
<dbReference type="SUPFAM" id="SSF54292">
    <property type="entry name" value="2Fe-2S ferredoxin-like"/>
    <property type="match status" value="1"/>
</dbReference>
<feature type="domain" description="FAD-binding PCMH-type" evidence="19">
    <location>
        <begin position="226"/>
        <end position="411"/>
    </location>
</feature>
<dbReference type="FunFam" id="3.30.365.10:FF:000001">
    <property type="entry name" value="Xanthine dehydrogenase oxidase"/>
    <property type="match status" value="1"/>
</dbReference>
<evidence type="ECO:0000256" key="10">
    <source>
        <dbReference type="ARBA" id="ARBA00023002"/>
    </source>
</evidence>
<evidence type="ECO:0000313" key="21">
    <source>
        <dbReference type="Proteomes" id="UP001168821"/>
    </source>
</evidence>
<keyword evidence="13" id="KW-0520">NAD</keyword>
<evidence type="ECO:0000256" key="18">
    <source>
        <dbReference type="PIRSR" id="PIRSR000127-3"/>
    </source>
</evidence>
<comment type="subcellular location">
    <subcellularLocation>
        <location evidence="2">Peroxisome</location>
    </subcellularLocation>
</comment>
<keyword evidence="6" id="KW-0285">Flavoprotein</keyword>
<sequence>MGAEQSTVEDDSQPATEIKKLTEVKFHLQGVEHVAKSENITPNTSLNFYLRNILKMTGTKAMCLEGGCGACLVVLQNKDPITQKDVFLAVNSCLIPLLSCNGWKIFTIEGIGNSVEGFHPLQEVLARFNGTQCGFCSPGMVMNMYALYESGKLTMQQVENSFSGNTCRCTGYRSILTAFKSLCTDADFGILRECPDVEDLVSCYKERCARKCSTDCNNVSKEPFLLELGEIRWIKVHSLKDLLRTLRINPQATYRLVAGNTAQGVYRSYKDTVDLYIDVTEVPELKDYKIQGDTCMVGGNITLTIAIEFFNEVAKSYPSFSYLKAVADHIDLVANVPVRNRATIAGNLIIKHDHHDFPSDIFLILETVGATITLVNVSGQETNISPIDFINCDLRKEPLVIKTINLPSFPTTFKYISYKIMPRAQNVHALVNAGFVFKFDNSGLLQSATIVYGNISVPFVHANVTERLLAGKNLFDNSVLQQVYTSLTNELDPDVRPPDPSPEFRKKLAISLFYKAVLSIAPSDKMASKNKSGGAVLQRPISTGSQDYEYNKQKYPWTSEIPKLGALSQTSGETKYVIDLPDLPFQLYGALVLAKAPANSVIRKINPDGALGREDIVAFYSKDDIPGDNVFTILTPLTTSEEQLFCDGRVRYYDQPIGILVGKSQEALENAVSLVLVTYDSPNVEPLLTSRQVVKEGRTDRITQYKKNDATRRGNDVKHVVKGSFDIYQQYHFHMENQCCQAIPEDKGLLVYASTQWMDLVQCAISRVLGIPESQITVMVRHCGGAFGGKITRASLIACATALAAYKLKKPVKMWLPLTTNMTAIGKRFPLSTDYEVGLDDNGVFQYANVTHYTDVGSQFDEDISPWFEQIFQTIYTSDTFTTSYNRVVTDTATNTWTRAPGSVEGLAAIESIMEHCSYASGIDPIQIRTANFSNQTPILTYMNDMKTWANIDKRKADIATFNKENRWKKKGLAVIPMSFDVLLLGPHLATVSIFHGDGSVQISHGGIEVGQGINTKAAQVCAYKFGIPLEKVTILPSHNFISPNNLATGGTIATDGVTYGIVQACDTLLERMKPYRTEGAKWEDIVKTSHDNFVVLKASGLYTPSQPGLGNYRVYGVCAAEVIVDILTGQHIVTRVDLTEDTGISMNPILDVGQAEGALIMGLGYQTTEKIVFSYEGKVLTNNTWTYYPPGAKDIPVEFNVKFPKDNPNPVGVLKSKGTGEPAITLAIAIPLAIRNALASARKDADQSNPPWYRINGTTDVENVLLHTLSDPSQYVL</sequence>
<evidence type="ECO:0000256" key="7">
    <source>
        <dbReference type="ARBA" id="ARBA00022714"/>
    </source>
</evidence>
<feature type="binding site" evidence="18">
    <location>
        <position position="167"/>
    </location>
    <ligand>
        <name>[2Fe-2S] cluster</name>
        <dbReference type="ChEBI" id="CHEBI:190135"/>
        <label>2</label>
    </ligand>
</feature>
<protein>
    <recommendedName>
        <fullName evidence="19">FAD-binding PCMH-type domain-containing protein</fullName>
    </recommendedName>
</protein>
<dbReference type="FunFam" id="3.10.20.30:FF:000012">
    <property type="entry name" value="Xanthine dehydrogenase/oxidase"/>
    <property type="match status" value="1"/>
</dbReference>
<evidence type="ECO:0000313" key="20">
    <source>
        <dbReference type="EMBL" id="KAJ3639854.1"/>
    </source>
</evidence>
<dbReference type="Pfam" id="PF20256">
    <property type="entry name" value="MoCoBD_2"/>
    <property type="match status" value="1"/>
</dbReference>
<organism evidence="20 21">
    <name type="scientific">Zophobas morio</name>
    <dbReference type="NCBI Taxonomy" id="2755281"/>
    <lineage>
        <taxon>Eukaryota</taxon>
        <taxon>Metazoa</taxon>
        <taxon>Ecdysozoa</taxon>
        <taxon>Arthropoda</taxon>
        <taxon>Hexapoda</taxon>
        <taxon>Insecta</taxon>
        <taxon>Pterygota</taxon>
        <taxon>Neoptera</taxon>
        <taxon>Endopterygota</taxon>
        <taxon>Coleoptera</taxon>
        <taxon>Polyphaga</taxon>
        <taxon>Cucujiformia</taxon>
        <taxon>Tenebrionidae</taxon>
        <taxon>Zophobas</taxon>
    </lineage>
</organism>
<dbReference type="GO" id="GO:0005777">
    <property type="term" value="C:peroxisome"/>
    <property type="evidence" value="ECO:0007669"/>
    <property type="project" value="UniProtKB-SubCell"/>
</dbReference>
<dbReference type="PANTHER" id="PTHR11908">
    <property type="entry name" value="XANTHINE DEHYDROGENASE"/>
    <property type="match status" value="1"/>
</dbReference>
<dbReference type="InterPro" id="IPR008274">
    <property type="entry name" value="AldOxase/xan_DH_MoCoBD1"/>
</dbReference>
<feature type="binding site" evidence="18">
    <location>
        <position position="93"/>
    </location>
    <ligand>
        <name>[2Fe-2S] cluster</name>
        <dbReference type="ChEBI" id="CHEBI:190135"/>
        <label>1</label>
    </ligand>
</feature>
<evidence type="ECO:0000256" key="6">
    <source>
        <dbReference type="ARBA" id="ARBA00022630"/>
    </source>
</evidence>
<dbReference type="PANTHER" id="PTHR11908:SF132">
    <property type="entry name" value="ALDEHYDE OXIDASE 1-RELATED"/>
    <property type="match status" value="1"/>
</dbReference>
<dbReference type="SMART" id="SM01008">
    <property type="entry name" value="Ald_Xan_dh_C"/>
    <property type="match status" value="1"/>
</dbReference>
<comment type="similarity">
    <text evidence="3">Belongs to the xanthine dehydrogenase family.</text>
</comment>
<dbReference type="Pfam" id="PF00941">
    <property type="entry name" value="FAD_binding_5"/>
    <property type="match status" value="1"/>
</dbReference>
<comment type="cofactor">
    <cofactor evidence="18">
        <name>Mo-molybdopterin</name>
        <dbReference type="ChEBI" id="CHEBI:71302"/>
    </cofactor>
    <text evidence="18">Binds 1 Mo-molybdopterin (Mo-MPT) cofactor per subunit.</text>
</comment>
<dbReference type="PROSITE" id="PS51387">
    <property type="entry name" value="FAD_PCMH"/>
    <property type="match status" value="1"/>
</dbReference>
<evidence type="ECO:0000256" key="5">
    <source>
        <dbReference type="ARBA" id="ARBA00022505"/>
    </source>
</evidence>
<dbReference type="SUPFAM" id="SSF54665">
    <property type="entry name" value="CO dehydrogenase molybdoprotein N-domain-like"/>
    <property type="match status" value="1"/>
</dbReference>
<dbReference type="SUPFAM" id="SSF55447">
    <property type="entry name" value="CO dehydrogenase flavoprotein C-terminal domain-like"/>
    <property type="match status" value="1"/>
</dbReference>
<feature type="binding site" evidence="17">
    <location>
        <position position="419"/>
    </location>
    <ligand>
        <name>FAD</name>
        <dbReference type="ChEBI" id="CHEBI:57692"/>
    </ligand>
</feature>
<dbReference type="InterPro" id="IPR016166">
    <property type="entry name" value="FAD-bd_PCMH"/>
</dbReference>
<dbReference type="SUPFAM" id="SSF56003">
    <property type="entry name" value="Molybdenum cofactor-binding domain"/>
    <property type="match status" value="1"/>
</dbReference>
<accession>A0AA38HRK6</accession>
<keyword evidence="10" id="KW-0560">Oxidoreductase</keyword>
<feature type="binding site" evidence="18">
    <location>
        <position position="71"/>
    </location>
    <ligand>
        <name>[2Fe-2S] cluster</name>
        <dbReference type="ChEBI" id="CHEBI:190135"/>
        <label>1</label>
    </ligand>
</feature>
<dbReference type="SUPFAM" id="SSF47741">
    <property type="entry name" value="CO dehydrogenase ISP C-domain like"/>
    <property type="match status" value="1"/>
</dbReference>
<dbReference type="InterPro" id="IPR016169">
    <property type="entry name" value="FAD-bd_PCMH_sub2"/>
</dbReference>
<feature type="binding site" evidence="18">
    <location>
        <position position="136"/>
    </location>
    <ligand>
        <name>[2Fe-2S] cluster</name>
        <dbReference type="ChEBI" id="CHEBI:190135"/>
        <label>2</label>
    </ligand>
</feature>
<keyword evidence="9 17" id="KW-0274">FAD</keyword>
<evidence type="ECO:0000256" key="14">
    <source>
        <dbReference type="ARBA" id="ARBA00023140"/>
    </source>
</evidence>
<dbReference type="Gene3D" id="3.90.1170.50">
    <property type="entry name" value="Aldehyde oxidase/xanthine dehydrogenase, a/b hammerhead"/>
    <property type="match status" value="1"/>
</dbReference>
<dbReference type="Pfam" id="PF01315">
    <property type="entry name" value="Ald_Xan_dh_C"/>
    <property type="match status" value="1"/>
</dbReference>
<keyword evidence="5 18" id="KW-0500">Molybdenum</keyword>
<dbReference type="AlphaFoldDB" id="A0AA38HRK6"/>
<dbReference type="Gene3D" id="3.30.365.10">
    <property type="entry name" value="Aldehyde oxidase/xanthine dehydrogenase, molybdopterin binding domain"/>
    <property type="match status" value="4"/>
</dbReference>
<evidence type="ECO:0000256" key="15">
    <source>
        <dbReference type="ARBA" id="ARBA00034078"/>
    </source>
</evidence>
<keyword evidence="7 18" id="KW-0001">2Fe-2S</keyword>
<dbReference type="SMART" id="SM01092">
    <property type="entry name" value="CO_deh_flav_C"/>
    <property type="match status" value="1"/>
</dbReference>
<dbReference type="InterPro" id="IPR002346">
    <property type="entry name" value="Mopterin_DH_FAD-bd"/>
</dbReference>
<comment type="subunit">
    <text evidence="4">Homodimer.</text>
</comment>
<dbReference type="GO" id="GO:0071949">
    <property type="term" value="F:FAD binding"/>
    <property type="evidence" value="ECO:0007669"/>
    <property type="project" value="InterPro"/>
</dbReference>
<dbReference type="FunFam" id="3.30.390.50:FF:000003">
    <property type="entry name" value="Aldehyde oxidase1"/>
    <property type="match status" value="1"/>
</dbReference>
<evidence type="ECO:0000256" key="1">
    <source>
        <dbReference type="ARBA" id="ARBA00001974"/>
    </source>
</evidence>
<keyword evidence="14" id="KW-0576">Peroxisome</keyword>
<feature type="binding site" evidence="18">
    <location>
        <position position="1051"/>
    </location>
    <ligand>
        <name>Mo-molybdopterin</name>
        <dbReference type="ChEBI" id="CHEBI:71302"/>
    </ligand>
    <ligandPart>
        <name>Mo</name>
        <dbReference type="ChEBI" id="CHEBI:28685"/>
    </ligandPart>
</feature>
<comment type="cofactor">
    <cofactor evidence="15">
        <name>[2Fe-2S] cluster</name>
        <dbReference type="ChEBI" id="CHEBI:190135"/>
    </cofactor>
</comment>
<dbReference type="InterPro" id="IPR036010">
    <property type="entry name" value="2Fe-2S_ferredoxin-like_sf"/>
</dbReference>
<dbReference type="Gene3D" id="3.30.390.50">
    <property type="entry name" value="CO dehydrogenase flavoprotein, C-terminal domain"/>
    <property type="match status" value="1"/>
</dbReference>
<dbReference type="InterPro" id="IPR000674">
    <property type="entry name" value="Ald_Oxase/Xan_DH_a/b"/>
</dbReference>
<keyword evidence="12 18" id="KW-0411">Iron-sulfur</keyword>
<dbReference type="Pfam" id="PF03450">
    <property type="entry name" value="CO_deh_flav_C"/>
    <property type="match status" value="1"/>
</dbReference>
<dbReference type="Gene3D" id="3.10.20.30">
    <property type="match status" value="1"/>
</dbReference>
<dbReference type="PROSITE" id="PS00197">
    <property type="entry name" value="2FE2S_FER_1"/>
    <property type="match status" value="1"/>
</dbReference>
<comment type="caution">
    <text evidence="20">The sequence shown here is derived from an EMBL/GenBank/DDBJ whole genome shotgun (WGS) entry which is preliminary data.</text>
</comment>
<evidence type="ECO:0000259" key="19">
    <source>
        <dbReference type="PROSITE" id="PS51387"/>
    </source>
</evidence>
<dbReference type="GO" id="GO:0051537">
    <property type="term" value="F:2 iron, 2 sulfur cluster binding"/>
    <property type="evidence" value="ECO:0007669"/>
    <property type="project" value="UniProtKB-KW"/>
</dbReference>
<dbReference type="Pfam" id="PF01799">
    <property type="entry name" value="Fer2_2"/>
    <property type="match status" value="1"/>
</dbReference>
<dbReference type="InterPro" id="IPR002888">
    <property type="entry name" value="2Fe-2S-bd"/>
</dbReference>
<dbReference type="InterPro" id="IPR006058">
    <property type="entry name" value="2Fe2S_fd_BS"/>
</dbReference>
<dbReference type="InterPro" id="IPR012675">
    <property type="entry name" value="Beta-grasp_dom_sf"/>
</dbReference>
<feature type="binding site" evidence="18">
    <location>
        <position position="133"/>
    </location>
    <ligand>
        <name>[2Fe-2S] cluster</name>
        <dbReference type="ChEBI" id="CHEBI:190135"/>
        <label>2</label>
    </ligand>
</feature>
<evidence type="ECO:0000256" key="12">
    <source>
        <dbReference type="ARBA" id="ARBA00023014"/>
    </source>
</evidence>
<dbReference type="Gene3D" id="3.30.43.10">
    <property type="entry name" value="Uridine Diphospho-n-acetylenolpyruvylglucosamine Reductase, domain 2"/>
    <property type="match status" value="1"/>
</dbReference>
<dbReference type="EMBL" id="JALNTZ010000010">
    <property type="protein sequence ID" value="KAJ3639854.1"/>
    <property type="molecule type" value="Genomic_DNA"/>
</dbReference>
<dbReference type="PIRSF" id="PIRSF000127">
    <property type="entry name" value="Xanthine_DH"/>
    <property type="match status" value="1"/>
</dbReference>
<dbReference type="InterPro" id="IPR037165">
    <property type="entry name" value="AldOxase/xan_DH_Mopterin-bd_sf"/>
</dbReference>
<evidence type="ECO:0000256" key="16">
    <source>
        <dbReference type="PIRSR" id="PIRSR000127-1"/>
    </source>
</evidence>
<dbReference type="Gene3D" id="3.30.465.10">
    <property type="match status" value="1"/>
</dbReference>
<dbReference type="Proteomes" id="UP001168821">
    <property type="component" value="Unassembled WGS sequence"/>
</dbReference>
<dbReference type="GO" id="GO:0016491">
    <property type="term" value="F:oxidoreductase activity"/>
    <property type="evidence" value="ECO:0007669"/>
    <property type="project" value="UniProtKB-KW"/>
</dbReference>
<evidence type="ECO:0000256" key="17">
    <source>
        <dbReference type="PIRSR" id="PIRSR000127-2"/>
    </source>
</evidence>
<dbReference type="InterPro" id="IPR036856">
    <property type="entry name" value="Ald_Oxase/Xan_DH_a/b_sf"/>
</dbReference>
<evidence type="ECO:0000256" key="13">
    <source>
        <dbReference type="ARBA" id="ARBA00023027"/>
    </source>
</evidence>
<dbReference type="SUPFAM" id="SSF56176">
    <property type="entry name" value="FAD-binding/transporter-associated domain-like"/>
    <property type="match status" value="1"/>
</dbReference>
<feature type="binding site" evidence="17">
    <location>
        <position position="356"/>
    </location>
    <ligand>
        <name>FAD</name>
        <dbReference type="ChEBI" id="CHEBI:57692"/>
    </ligand>
</feature>
<dbReference type="GO" id="GO:0005506">
    <property type="term" value="F:iron ion binding"/>
    <property type="evidence" value="ECO:0007669"/>
    <property type="project" value="InterPro"/>
</dbReference>
<name>A0AA38HRK6_9CUCU</name>